<sequence>MVLDRYIAKSVISGCLLACFVMLSIFAFVDYIAQLSDVGKGDYGPLQAAVFVLLRLPQRLYELSPSIILLGGILSLGALAANSELIVMRASGVTTMRITRSVLQTGLFIAILVALLGEYIVPSATRTAKTYRAEAIEKKLIVGGSKDIWARDGNRYVNVKRVLPNQQLRRVHIYELDENRQLSTITYAARAQYKNEKWVLDKIKRSTITSDGVKTTYQKQIILERLLLLELFSVLELEPKDMSAIELLTYSQYLQENNLDEDEYLLSFWIKVFTPLTCLVMLMIAMPIVFATTPRSGGVGQRIILAVVIGIVYFVFNRSINHLGLAINIAPLLSASIPLILVMILSLYFLRRVN</sequence>
<keyword evidence="5 6" id="KW-0472">Membrane</keyword>
<evidence type="ECO:0008006" key="8">
    <source>
        <dbReference type="Google" id="ProtNLM"/>
    </source>
</evidence>
<evidence type="ECO:0000256" key="4">
    <source>
        <dbReference type="ARBA" id="ARBA00022989"/>
    </source>
</evidence>
<proteinExistence type="predicted"/>
<reference evidence="7" key="1">
    <citation type="submission" date="2018-06" db="EMBL/GenBank/DDBJ databases">
        <authorList>
            <person name="Zhirakovskaya E."/>
        </authorList>
    </citation>
    <scope>NUCLEOTIDE SEQUENCE</scope>
</reference>
<feature type="transmembrane region" description="Helical" evidence="6">
    <location>
        <begin position="303"/>
        <end position="320"/>
    </location>
</feature>
<comment type="subcellular location">
    <subcellularLocation>
        <location evidence="1">Cell membrane</location>
        <topology evidence="1">Multi-pass membrane protein</topology>
    </subcellularLocation>
</comment>
<evidence type="ECO:0000256" key="1">
    <source>
        <dbReference type="ARBA" id="ARBA00004651"/>
    </source>
</evidence>
<keyword evidence="2" id="KW-1003">Cell membrane</keyword>
<evidence type="ECO:0000256" key="3">
    <source>
        <dbReference type="ARBA" id="ARBA00022692"/>
    </source>
</evidence>
<dbReference type="NCBIfam" id="TIGR04408">
    <property type="entry name" value="LptG_lptG"/>
    <property type="match status" value="1"/>
</dbReference>
<protein>
    <recommendedName>
        <fullName evidence="8">Lipopolysaccharide export system permease protein LptG</fullName>
    </recommendedName>
</protein>
<dbReference type="GO" id="GO:0055085">
    <property type="term" value="P:transmembrane transport"/>
    <property type="evidence" value="ECO:0007669"/>
    <property type="project" value="InterPro"/>
</dbReference>
<dbReference type="PANTHER" id="PTHR33529:SF2">
    <property type="entry name" value="LIPOPOLYSACCHARIDE EXPORT SYSTEM PERMEASE PROTEIN LPTG"/>
    <property type="match status" value="1"/>
</dbReference>
<feature type="transmembrane region" description="Helical" evidence="6">
    <location>
        <begin position="63"/>
        <end position="81"/>
    </location>
</feature>
<accession>A0A3B0WS72</accession>
<dbReference type="EMBL" id="UOFE01000048">
    <property type="protein sequence ID" value="VAW55313.1"/>
    <property type="molecule type" value="Genomic_DNA"/>
</dbReference>
<evidence type="ECO:0000256" key="5">
    <source>
        <dbReference type="ARBA" id="ARBA00023136"/>
    </source>
</evidence>
<feature type="transmembrane region" description="Helical" evidence="6">
    <location>
        <begin position="102"/>
        <end position="121"/>
    </location>
</feature>
<keyword evidence="4 6" id="KW-1133">Transmembrane helix</keyword>
<organism evidence="7">
    <name type="scientific">hydrothermal vent metagenome</name>
    <dbReference type="NCBI Taxonomy" id="652676"/>
    <lineage>
        <taxon>unclassified sequences</taxon>
        <taxon>metagenomes</taxon>
        <taxon>ecological metagenomes</taxon>
    </lineage>
</organism>
<dbReference type="GO" id="GO:0043190">
    <property type="term" value="C:ATP-binding cassette (ABC) transporter complex"/>
    <property type="evidence" value="ECO:0007669"/>
    <property type="project" value="InterPro"/>
</dbReference>
<gene>
    <name evidence="7" type="ORF">MNBD_GAMMA05-2408</name>
</gene>
<dbReference type="AlphaFoldDB" id="A0A3B0WS72"/>
<dbReference type="PANTHER" id="PTHR33529">
    <property type="entry name" value="SLR0882 PROTEIN-RELATED"/>
    <property type="match status" value="1"/>
</dbReference>
<dbReference type="InterPro" id="IPR005495">
    <property type="entry name" value="LptG/LptF_permease"/>
</dbReference>
<evidence type="ECO:0000313" key="7">
    <source>
        <dbReference type="EMBL" id="VAW55313.1"/>
    </source>
</evidence>
<feature type="transmembrane region" description="Helical" evidence="6">
    <location>
        <begin position="12"/>
        <end position="33"/>
    </location>
</feature>
<dbReference type="Pfam" id="PF03739">
    <property type="entry name" value="LptF_LptG"/>
    <property type="match status" value="1"/>
</dbReference>
<name>A0A3B0WS72_9ZZZZ</name>
<keyword evidence="3 6" id="KW-0812">Transmembrane</keyword>
<feature type="transmembrane region" description="Helical" evidence="6">
    <location>
        <begin position="326"/>
        <end position="350"/>
    </location>
</feature>
<feature type="transmembrane region" description="Helical" evidence="6">
    <location>
        <begin position="268"/>
        <end position="291"/>
    </location>
</feature>
<dbReference type="GO" id="GO:0015920">
    <property type="term" value="P:lipopolysaccharide transport"/>
    <property type="evidence" value="ECO:0007669"/>
    <property type="project" value="TreeGrafter"/>
</dbReference>
<evidence type="ECO:0000256" key="2">
    <source>
        <dbReference type="ARBA" id="ARBA00022475"/>
    </source>
</evidence>
<dbReference type="InterPro" id="IPR030923">
    <property type="entry name" value="LptG"/>
</dbReference>
<evidence type="ECO:0000256" key="6">
    <source>
        <dbReference type="SAM" id="Phobius"/>
    </source>
</evidence>